<sequence>MHMLDRDRDRIIVDSTVQMAHALRLQVVAEGVETREHAVALAAAGYDYAQGYFYSPALAADACRDWMNDFNMGSVTPLSAARRAG</sequence>
<dbReference type="GO" id="GO:0071111">
    <property type="term" value="F:cyclic-guanylate-specific phosphodiesterase activity"/>
    <property type="evidence" value="ECO:0007669"/>
    <property type="project" value="InterPro"/>
</dbReference>
<accession>A0A841HKZ8</accession>
<dbReference type="Gene3D" id="3.20.20.450">
    <property type="entry name" value="EAL domain"/>
    <property type="match status" value="1"/>
</dbReference>
<gene>
    <name evidence="2" type="ORF">HNQ60_002417</name>
</gene>
<dbReference type="Pfam" id="PF00563">
    <property type="entry name" value="EAL"/>
    <property type="match status" value="1"/>
</dbReference>
<reference evidence="2 3" key="1">
    <citation type="submission" date="2020-08" db="EMBL/GenBank/DDBJ databases">
        <title>Genomic Encyclopedia of Type Strains, Phase IV (KMG-IV): sequencing the most valuable type-strain genomes for metagenomic binning, comparative biology and taxonomic classification.</title>
        <authorList>
            <person name="Goeker M."/>
        </authorList>
    </citation>
    <scope>NUCLEOTIDE SEQUENCE [LARGE SCALE GENOMIC DNA]</scope>
    <source>
        <strain evidence="2 3">DSM 26723</strain>
    </source>
</reference>
<dbReference type="SUPFAM" id="SSF141868">
    <property type="entry name" value="EAL domain-like"/>
    <property type="match status" value="1"/>
</dbReference>
<proteinExistence type="predicted"/>
<protein>
    <submittedName>
        <fullName evidence="2">EAL domain-containing protein (Putative c-di-GMP-specific phosphodiesterase class I)</fullName>
    </submittedName>
</protein>
<name>A0A841HKZ8_9GAMM</name>
<dbReference type="InterPro" id="IPR050706">
    <property type="entry name" value="Cyclic-di-GMP_PDE-like"/>
</dbReference>
<dbReference type="PROSITE" id="PS50883">
    <property type="entry name" value="EAL"/>
    <property type="match status" value="1"/>
</dbReference>
<keyword evidence="3" id="KW-1185">Reference proteome</keyword>
<dbReference type="EMBL" id="JACHHZ010000003">
    <property type="protein sequence ID" value="MBB6093536.1"/>
    <property type="molecule type" value="Genomic_DNA"/>
</dbReference>
<evidence type="ECO:0000313" key="2">
    <source>
        <dbReference type="EMBL" id="MBB6093536.1"/>
    </source>
</evidence>
<comment type="caution">
    <text evidence="2">The sequence shown here is derived from an EMBL/GenBank/DDBJ whole genome shotgun (WGS) entry which is preliminary data.</text>
</comment>
<dbReference type="InterPro" id="IPR035919">
    <property type="entry name" value="EAL_sf"/>
</dbReference>
<feature type="domain" description="EAL" evidence="1">
    <location>
        <begin position="1"/>
        <end position="71"/>
    </location>
</feature>
<evidence type="ECO:0000313" key="3">
    <source>
        <dbReference type="Proteomes" id="UP000588068"/>
    </source>
</evidence>
<dbReference type="PANTHER" id="PTHR33121">
    <property type="entry name" value="CYCLIC DI-GMP PHOSPHODIESTERASE PDEF"/>
    <property type="match status" value="1"/>
</dbReference>
<dbReference type="InterPro" id="IPR001633">
    <property type="entry name" value="EAL_dom"/>
</dbReference>
<organism evidence="2 3">
    <name type="scientific">Povalibacter uvarum</name>
    <dbReference type="NCBI Taxonomy" id="732238"/>
    <lineage>
        <taxon>Bacteria</taxon>
        <taxon>Pseudomonadati</taxon>
        <taxon>Pseudomonadota</taxon>
        <taxon>Gammaproteobacteria</taxon>
        <taxon>Steroidobacterales</taxon>
        <taxon>Steroidobacteraceae</taxon>
        <taxon>Povalibacter</taxon>
    </lineage>
</organism>
<dbReference type="Proteomes" id="UP000588068">
    <property type="component" value="Unassembled WGS sequence"/>
</dbReference>
<dbReference type="PANTHER" id="PTHR33121:SF70">
    <property type="entry name" value="SIGNALING PROTEIN YKOW"/>
    <property type="match status" value="1"/>
</dbReference>
<evidence type="ECO:0000259" key="1">
    <source>
        <dbReference type="PROSITE" id="PS50883"/>
    </source>
</evidence>
<dbReference type="AlphaFoldDB" id="A0A841HKZ8"/>